<keyword evidence="4 7" id="KW-0812">Transmembrane</keyword>
<protein>
    <submittedName>
        <fullName evidence="8">Molybdopterin oxidoreductase membrane subunit</fullName>
    </submittedName>
</protein>
<reference evidence="8" key="2">
    <citation type="submission" date="2020-09" db="EMBL/GenBank/DDBJ databases">
        <authorList>
            <person name="Sun Q."/>
            <person name="Kim S."/>
        </authorList>
    </citation>
    <scope>NUCLEOTIDE SEQUENCE</scope>
    <source>
        <strain evidence="8">KCTC 12988</strain>
    </source>
</reference>
<keyword evidence="5 7" id="KW-1133">Transmembrane helix</keyword>
<reference evidence="8" key="1">
    <citation type="journal article" date="2014" name="Int. J. Syst. Evol. Microbiol.">
        <title>Complete genome sequence of Corynebacterium casei LMG S-19264T (=DSM 44701T), isolated from a smear-ripened cheese.</title>
        <authorList>
            <consortium name="US DOE Joint Genome Institute (JGI-PGF)"/>
            <person name="Walter F."/>
            <person name="Albersmeier A."/>
            <person name="Kalinowski J."/>
            <person name="Ruckert C."/>
        </authorList>
    </citation>
    <scope>NUCLEOTIDE SEQUENCE</scope>
    <source>
        <strain evidence="8">KCTC 12988</strain>
    </source>
</reference>
<proteinExistence type="inferred from homology"/>
<feature type="transmembrane region" description="Helical" evidence="7">
    <location>
        <begin position="317"/>
        <end position="338"/>
    </location>
</feature>
<feature type="transmembrane region" description="Helical" evidence="7">
    <location>
        <begin position="276"/>
        <end position="296"/>
    </location>
</feature>
<feature type="transmembrane region" description="Helical" evidence="7">
    <location>
        <begin position="95"/>
        <end position="117"/>
    </location>
</feature>
<comment type="similarity">
    <text evidence="2">Belongs to the NrfD family.</text>
</comment>
<accession>A0A918TQ73</accession>
<evidence type="ECO:0000313" key="9">
    <source>
        <dbReference type="Proteomes" id="UP000644507"/>
    </source>
</evidence>
<sequence>MAEATVSKETSAKREGPKLPVLEREKLILNKRSYNWITERICGVVENPQPLLWWMLFIPCALIAAIGVGGGLFHLVSTGVGVWGNTNRSMWGWPIVNFVFWIGIGHAGTLISAILFLTRQNWRTSINRAAEAMTIFAVCCAGIFPAFHVGRVWMAWYLAPVPNPNAIWQNFKSPLLWDVFAVSTYFTISLIFWYLGMVPDLATIRDRATGKVRKLLYGIFSLGWRGSNRHWSHYEMAYLLLAALSTPLVLSVHSVVSFDFATSVVPGWHTTIFPPYFVAGAIFGGFAMVLTIMIPARYIYGLNDLITMKHVDNMAKIILLTGSIVGYAYLMELFMAFYGAAKYEMEAFKLRIAGPHNIAYFTMMACNVISPQVFWWKKCRENLWVVMAVCMCVNVGMWFERYVIIVTTLSRMWLPGDWKTYNPSGQDIMLFVGTIGMFLTLFLLFLRFLPCINIAEVKWTKEESDPHFEDKEEHIDEGTEVIPAYQHEIEKGEATV</sequence>
<dbReference type="EMBL" id="BMXI01000011">
    <property type="protein sequence ID" value="GHC58389.1"/>
    <property type="molecule type" value="Genomic_DNA"/>
</dbReference>
<evidence type="ECO:0000256" key="7">
    <source>
        <dbReference type="SAM" id="Phobius"/>
    </source>
</evidence>
<feature type="transmembrane region" description="Helical" evidence="7">
    <location>
        <begin position="358"/>
        <end position="376"/>
    </location>
</feature>
<comment type="subcellular location">
    <subcellularLocation>
        <location evidence="1">Cell membrane</location>
        <topology evidence="1">Multi-pass membrane protein</topology>
    </subcellularLocation>
</comment>
<name>A0A918TQ73_9BACT</name>
<dbReference type="PANTHER" id="PTHR43044">
    <property type="match status" value="1"/>
</dbReference>
<keyword evidence="3" id="KW-1003">Cell membrane</keyword>
<comment type="caution">
    <text evidence="8">The sequence shown here is derived from an EMBL/GenBank/DDBJ whole genome shotgun (WGS) entry which is preliminary data.</text>
</comment>
<feature type="transmembrane region" description="Helical" evidence="7">
    <location>
        <begin position="129"/>
        <end position="154"/>
    </location>
</feature>
<evidence type="ECO:0000256" key="2">
    <source>
        <dbReference type="ARBA" id="ARBA00008929"/>
    </source>
</evidence>
<dbReference type="PANTHER" id="PTHR43044:SF2">
    <property type="entry name" value="POLYSULPHIDE REDUCTASE NRFD"/>
    <property type="match status" value="1"/>
</dbReference>
<dbReference type="GO" id="GO:0005886">
    <property type="term" value="C:plasma membrane"/>
    <property type="evidence" value="ECO:0007669"/>
    <property type="project" value="UniProtKB-SubCell"/>
</dbReference>
<feature type="transmembrane region" description="Helical" evidence="7">
    <location>
        <begin position="383"/>
        <end position="408"/>
    </location>
</feature>
<feature type="transmembrane region" description="Helical" evidence="7">
    <location>
        <begin position="237"/>
        <end position="256"/>
    </location>
</feature>
<feature type="transmembrane region" description="Helical" evidence="7">
    <location>
        <begin position="51"/>
        <end position="75"/>
    </location>
</feature>
<dbReference type="Pfam" id="PF03916">
    <property type="entry name" value="NrfD"/>
    <property type="match status" value="1"/>
</dbReference>
<keyword evidence="6 7" id="KW-0472">Membrane</keyword>
<evidence type="ECO:0000313" key="8">
    <source>
        <dbReference type="EMBL" id="GHC58389.1"/>
    </source>
</evidence>
<feature type="transmembrane region" description="Helical" evidence="7">
    <location>
        <begin position="174"/>
        <end position="195"/>
    </location>
</feature>
<dbReference type="AlphaFoldDB" id="A0A918TQ73"/>
<organism evidence="8 9">
    <name type="scientific">Roseibacillus persicicus</name>
    <dbReference type="NCBI Taxonomy" id="454148"/>
    <lineage>
        <taxon>Bacteria</taxon>
        <taxon>Pseudomonadati</taxon>
        <taxon>Verrucomicrobiota</taxon>
        <taxon>Verrucomicrobiia</taxon>
        <taxon>Verrucomicrobiales</taxon>
        <taxon>Verrucomicrobiaceae</taxon>
        <taxon>Roseibacillus</taxon>
    </lineage>
</organism>
<evidence type="ECO:0000256" key="3">
    <source>
        <dbReference type="ARBA" id="ARBA00022475"/>
    </source>
</evidence>
<evidence type="ECO:0000256" key="1">
    <source>
        <dbReference type="ARBA" id="ARBA00004651"/>
    </source>
</evidence>
<dbReference type="RefSeq" id="WP_189570717.1">
    <property type="nucleotide sequence ID" value="NZ_BMXI01000011.1"/>
</dbReference>
<evidence type="ECO:0000256" key="4">
    <source>
        <dbReference type="ARBA" id="ARBA00022692"/>
    </source>
</evidence>
<gene>
    <name evidence="8" type="ORF">GCM10007100_26710</name>
</gene>
<feature type="transmembrane region" description="Helical" evidence="7">
    <location>
        <begin position="428"/>
        <end position="449"/>
    </location>
</feature>
<keyword evidence="9" id="KW-1185">Reference proteome</keyword>
<evidence type="ECO:0000256" key="6">
    <source>
        <dbReference type="ARBA" id="ARBA00023136"/>
    </source>
</evidence>
<dbReference type="Proteomes" id="UP000644507">
    <property type="component" value="Unassembled WGS sequence"/>
</dbReference>
<dbReference type="InterPro" id="IPR005614">
    <property type="entry name" value="NrfD-like"/>
</dbReference>
<evidence type="ECO:0000256" key="5">
    <source>
        <dbReference type="ARBA" id="ARBA00022989"/>
    </source>
</evidence>